<dbReference type="InterPro" id="IPR012337">
    <property type="entry name" value="RNaseH-like_sf"/>
</dbReference>
<reference evidence="4" key="1">
    <citation type="submission" date="2025-08" db="UniProtKB">
        <authorList>
            <consortium name="RefSeq"/>
        </authorList>
    </citation>
    <scope>IDENTIFICATION</scope>
</reference>
<evidence type="ECO:0000313" key="4">
    <source>
        <dbReference type="RefSeq" id="XP_052738569.1"/>
    </source>
</evidence>
<dbReference type="PANTHER" id="PTHR10642">
    <property type="entry name" value="RIBONUCLEASE H1"/>
    <property type="match status" value="1"/>
</dbReference>
<organism evidence="3 4">
    <name type="scientific">Bicyclus anynana</name>
    <name type="common">Squinting bush brown butterfly</name>
    <dbReference type="NCBI Taxonomy" id="110368"/>
    <lineage>
        <taxon>Eukaryota</taxon>
        <taxon>Metazoa</taxon>
        <taxon>Ecdysozoa</taxon>
        <taxon>Arthropoda</taxon>
        <taxon>Hexapoda</taxon>
        <taxon>Insecta</taxon>
        <taxon>Pterygota</taxon>
        <taxon>Neoptera</taxon>
        <taxon>Endopterygota</taxon>
        <taxon>Lepidoptera</taxon>
        <taxon>Glossata</taxon>
        <taxon>Ditrysia</taxon>
        <taxon>Papilionoidea</taxon>
        <taxon>Nymphalidae</taxon>
        <taxon>Satyrinae</taxon>
        <taxon>Satyrini</taxon>
        <taxon>Mycalesina</taxon>
        <taxon>Bicyclus</taxon>
    </lineage>
</organism>
<dbReference type="Proteomes" id="UP001652582">
    <property type="component" value="Chromosome 7"/>
</dbReference>
<keyword evidence="3" id="KW-1185">Reference proteome</keyword>
<gene>
    <name evidence="4" type="primary">LOC128198262</name>
</gene>
<sequence>MDLEFICLTDQEQVNRHNQQALKIFTDGSKIDEKVGAALSLWNSDAEIKAIKLSLSSYCSVYQAELLAICKATKIILESRQKSFGIYSDSRSALETVANNASTHHLAVKSRANIKAIKLQNKEISLFWIKAHAGLDGNERADTLAKDAARKRKKKPDYDLCPISFVKREIRKDSLQKWNQRYKTGETAGITKIFFPDVLNSYNIIRKLQPTYLLTQIFTGHGGFAEYLHRYKRKDCSGCVYNETTKETIPHLILNCPQHDAAREDLQQELQMNLSRDSIPTIIKNISSRDVFIKFCHRVGNIAMSRNRADNKDT</sequence>
<evidence type="ECO:0000259" key="2">
    <source>
        <dbReference type="PROSITE" id="PS50879"/>
    </source>
</evidence>
<proteinExistence type="inferred from homology"/>
<dbReference type="Pfam" id="PF00075">
    <property type="entry name" value="RNase_H"/>
    <property type="match status" value="1"/>
</dbReference>
<evidence type="ECO:0000313" key="3">
    <source>
        <dbReference type="Proteomes" id="UP001652582"/>
    </source>
</evidence>
<dbReference type="InterPro" id="IPR050092">
    <property type="entry name" value="RNase_H"/>
</dbReference>
<dbReference type="PANTHER" id="PTHR10642:SF25">
    <property type="entry name" value="RNASE H TYPE-1 DOMAIN-CONTAINING PROTEIN"/>
    <property type="match status" value="1"/>
</dbReference>
<name>A0ABM3LHM2_BICAN</name>
<comment type="similarity">
    <text evidence="1">Belongs to the RNase H family.</text>
</comment>
<dbReference type="InterPro" id="IPR036397">
    <property type="entry name" value="RNaseH_sf"/>
</dbReference>
<dbReference type="Gene3D" id="3.30.420.10">
    <property type="entry name" value="Ribonuclease H-like superfamily/Ribonuclease H"/>
    <property type="match status" value="1"/>
</dbReference>
<dbReference type="CDD" id="cd09276">
    <property type="entry name" value="Rnase_HI_RT_non_LTR"/>
    <property type="match status" value="1"/>
</dbReference>
<evidence type="ECO:0000256" key="1">
    <source>
        <dbReference type="ARBA" id="ARBA00005300"/>
    </source>
</evidence>
<dbReference type="PROSITE" id="PS50879">
    <property type="entry name" value="RNASE_H_1"/>
    <property type="match status" value="1"/>
</dbReference>
<accession>A0ABM3LHM2</accession>
<dbReference type="InterPro" id="IPR002156">
    <property type="entry name" value="RNaseH_domain"/>
</dbReference>
<dbReference type="GeneID" id="128198262"/>
<dbReference type="SUPFAM" id="SSF53098">
    <property type="entry name" value="Ribonuclease H-like"/>
    <property type="match status" value="1"/>
</dbReference>
<feature type="domain" description="RNase H type-1" evidence="2">
    <location>
        <begin position="18"/>
        <end position="150"/>
    </location>
</feature>
<dbReference type="RefSeq" id="XP_052738569.1">
    <property type="nucleotide sequence ID" value="XM_052882609.1"/>
</dbReference>
<protein>
    <submittedName>
        <fullName evidence="4">Uncharacterized protein LOC128198262</fullName>
    </submittedName>
</protein>